<dbReference type="STRING" id="35622.SAMN04489764_4400"/>
<keyword evidence="3" id="KW-1185">Reference proteome</keyword>
<dbReference type="OrthoDB" id="8595425at2"/>
<evidence type="ECO:0000313" key="2">
    <source>
        <dbReference type="EMBL" id="SDR24401.1"/>
    </source>
</evidence>
<dbReference type="AlphaFoldDB" id="A0A1H1HFZ1"/>
<proteinExistence type="predicted"/>
<dbReference type="InterPro" id="IPR025438">
    <property type="entry name" value="DUF4180"/>
</dbReference>
<feature type="domain" description="DUF4180" evidence="1">
    <location>
        <begin position="28"/>
        <end position="137"/>
    </location>
</feature>
<accession>A0A1H1HFZ1</accession>
<sequence length="147" mass="15798">MPPCRSGVAGRYPAGTPRAGAAVLETGAEQVLFCAADGPKVDGEHAANDLIGQAWERQATTVVVPAERLDESFFRLRTGVAGAIIQKFVNYRLRLVVLGDISPHLERSSALRAFVAEADRGDQLWFVADADELAARLEQARASSPRP</sequence>
<dbReference type="Pfam" id="PF13788">
    <property type="entry name" value="DUF4180"/>
    <property type="match status" value="1"/>
</dbReference>
<name>A0A1H1HFZ1_9ACTN</name>
<evidence type="ECO:0000313" key="3">
    <source>
        <dbReference type="Proteomes" id="UP000217103"/>
    </source>
</evidence>
<dbReference type="EMBL" id="FNKK01000002">
    <property type="protein sequence ID" value="SDR24401.1"/>
    <property type="molecule type" value="Genomic_DNA"/>
</dbReference>
<dbReference type="Proteomes" id="UP000217103">
    <property type="component" value="Unassembled WGS sequence"/>
</dbReference>
<gene>
    <name evidence="2" type="ORF">SAMN04489764_4400</name>
</gene>
<organism evidence="2 3">
    <name type="scientific">Thermostaphylospora chromogena</name>
    <dbReference type="NCBI Taxonomy" id="35622"/>
    <lineage>
        <taxon>Bacteria</taxon>
        <taxon>Bacillati</taxon>
        <taxon>Actinomycetota</taxon>
        <taxon>Actinomycetes</taxon>
        <taxon>Streptosporangiales</taxon>
        <taxon>Thermomonosporaceae</taxon>
        <taxon>Thermostaphylospora</taxon>
    </lineage>
</organism>
<protein>
    <recommendedName>
        <fullName evidence="1">DUF4180 domain-containing protein</fullName>
    </recommendedName>
</protein>
<evidence type="ECO:0000259" key="1">
    <source>
        <dbReference type="Pfam" id="PF13788"/>
    </source>
</evidence>
<reference evidence="2 3" key="1">
    <citation type="submission" date="2016-10" db="EMBL/GenBank/DDBJ databases">
        <authorList>
            <person name="de Groot N.N."/>
        </authorList>
    </citation>
    <scope>NUCLEOTIDE SEQUENCE [LARGE SCALE GENOMIC DNA]</scope>
    <source>
        <strain evidence="2 3">DSM 43794</strain>
    </source>
</reference>